<dbReference type="RefSeq" id="XP_060337146.1">
    <property type="nucleotide sequence ID" value="XM_060476647.1"/>
</dbReference>
<name>A0AA39TXV2_ARMTA</name>
<gene>
    <name evidence="3" type="ORF">EV420DRAFT_1636900</name>
</gene>
<evidence type="ECO:0000256" key="1">
    <source>
        <dbReference type="ARBA" id="ARBA00005536"/>
    </source>
</evidence>
<organism evidence="3 4">
    <name type="scientific">Armillaria tabescens</name>
    <name type="common">Ringless honey mushroom</name>
    <name type="synonym">Agaricus tabescens</name>
    <dbReference type="NCBI Taxonomy" id="1929756"/>
    <lineage>
        <taxon>Eukaryota</taxon>
        <taxon>Fungi</taxon>
        <taxon>Dikarya</taxon>
        <taxon>Basidiomycota</taxon>
        <taxon>Agaricomycotina</taxon>
        <taxon>Agaricomycetes</taxon>
        <taxon>Agaricomycetidae</taxon>
        <taxon>Agaricales</taxon>
        <taxon>Marasmiineae</taxon>
        <taxon>Physalacriaceae</taxon>
        <taxon>Desarmillaria</taxon>
    </lineage>
</organism>
<protein>
    <submittedName>
        <fullName evidence="3">DUF292-domain-containing protein</fullName>
    </submittedName>
</protein>
<evidence type="ECO:0000256" key="2">
    <source>
        <dbReference type="SAM" id="MobiDB-lite"/>
    </source>
</evidence>
<dbReference type="PANTHER" id="PTHR12161:SF5">
    <property type="entry name" value="IST1 HOMOLOG"/>
    <property type="match status" value="1"/>
</dbReference>
<proteinExistence type="inferred from homology"/>
<dbReference type="InterPro" id="IPR005061">
    <property type="entry name" value="Ist1"/>
</dbReference>
<dbReference type="AlphaFoldDB" id="A0AA39TXV2"/>
<dbReference type="EMBL" id="JAUEPS010000004">
    <property type="protein sequence ID" value="KAK0466319.1"/>
    <property type="molecule type" value="Genomic_DNA"/>
</dbReference>
<evidence type="ECO:0000313" key="3">
    <source>
        <dbReference type="EMBL" id="KAK0466319.1"/>
    </source>
</evidence>
<keyword evidence="4" id="KW-1185">Reference proteome</keyword>
<comment type="caution">
    <text evidence="3">The sequence shown here is derived from an EMBL/GenBank/DDBJ whole genome shotgun (WGS) entry which is preliminary data.</text>
</comment>
<dbReference type="Gene3D" id="1.20.1260.60">
    <property type="entry name" value="Vacuolar protein sorting-associated protein Ist1"/>
    <property type="match status" value="1"/>
</dbReference>
<dbReference type="Pfam" id="PF03398">
    <property type="entry name" value="Ist1"/>
    <property type="match status" value="1"/>
</dbReference>
<reference evidence="3" key="1">
    <citation type="submission" date="2023-06" db="EMBL/GenBank/DDBJ databases">
        <authorList>
            <consortium name="Lawrence Berkeley National Laboratory"/>
            <person name="Ahrendt S."/>
            <person name="Sahu N."/>
            <person name="Indic B."/>
            <person name="Wong-Bajracharya J."/>
            <person name="Merenyi Z."/>
            <person name="Ke H.-M."/>
            <person name="Monk M."/>
            <person name="Kocsube S."/>
            <person name="Drula E."/>
            <person name="Lipzen A."/>
            <person name="Balint B."/>
            <person name="Henrissat B."/>
            <person name="Andreopoulos B."/>
            <person name="Martin F.M."/>
            <person name="Harder C.B."/>
            <person name="Rigling D."/>
            <person name="Ford K.L."/>
            <person name="Foster G.D."/>
            <person name="Pangilinan J."/>
            <person name="Papanicolaou A."/>
            <person name="Barry K."/>
            <person name="LaButti K."/>
            <person name="Viragh M."/>
            <person name="Koriabine M."/>
            <person name="Yan M."/>
            <person name="Riley R."/>
            <person name="Champramary S."/>
            <person name="Plett K.L."/>
            <person name="Tsai I.J."/>
            <person name="Slot J."/>
            <person name="Sipos G."/>
            <person name="Plett J."/>
            <person name="Nagy L.G."/>
            <person name="Grigoriev I.V."/>
        </authorList>
    </citation>
    <scope>NUCLEOTIDE SEQUENCE</scope>
    <source>
        <strain evidence="3">CCBAS 213</strain>
    </source>
</reference>
<dbReference type="GeneID" id="85360195"/>
<sequence length="288" mass="31755">MIPWNSTKAKVDPVQTIVYPSSTHFFISVQRLRTLQEKKGAQAKASRRDIATLIERGKLETARVKVETIINEDIHIELLELLELYCELLIARFGLLDINHSSSREPDPAISEGVCSIIFSAPRTEVKELHVLRDILMHKYGREFSIAVMENRDGRVSDRVVRKLDINMPSPELVNAYLAEIAKAYGVSWTSPNTPSSDDNIDDGSNGDEKQTAAGEANSPPAYRPESAAEPGPTLPAIPPSNIDGPGNKKSKPEDSTTPVSKAPPAVTDTVEDEFEALNRRFAALKKK</sequence>
<dbReference type="GO" id="GO:0015031">
    <property type="term" value="P:protein transport"/>
    <property type="evidence" value="ECO:0007669"/>
    <property type="project" value="InterPro"/>
</dbReference>
<feature type="region of interest" description="Disordered" evidence="2">
    <location>
        <begin position="188"/>
        <end position="269"/>
    </location>
</feature>
<accession>A0AA39TXV2</accession>
<dbReference type="FunFam" id="1.20.1260.60:FF:000002">
    <property type="entry name" value="Vacuolar protein sorting-associated protein IST1"/>
    <property type="match status" value="1"/>
</dbReference>
<comment type="similarity">
    <text evidence="1">Belongs to the IST1 family.</text>
</comment>
<dbReference type="Proteomes" id="UP001175211">
    <property type="component" value="Unassembled WGS sequence"/>
</dbReference>
<dbReference type="InterPro" id="IPR042277">
    <property type="entry name" value="IST1-like"/>
</dbReference>
<dbReference type="PANTHER" id="PTHR12161">
    <property type="entry name" value="IST1 FAMILY MEMBER"/>
    <property type="match status" value="1"/>
</dbReference>
<evidence type="ECO:0000313" key="4">
    <source>
        <dbReference type="Proteomes" id="UP001175211"/>
    </source>
</evidence>